<dbReference type="RefSeq" id="WP_146229249.1">
    <property type="nucleotide sequence ID" value="NZ_QGTL01000003.1"/>
</dbReference>
<reference evidence="1 2" key="1">
    <citation type="submission" date="2018-05" db="EMBL/GenBank/DDBJ databases">
        <title>Genomic Encyclopedia of Type Strains, Phase IV (KMG-IV): sequencing the most valuable type-strain genomes for metagenomic binning, comparative biology and taxonomic classification.</title>
        <authorList>
            <person name="Goeker M."/>
        </authorList>
    </citation>
    <scope>NUCLEOTIDE SEQUENCE [LARGE SCALE GENOMIC DNA]</scope>
    <source>
        <strain evidence="1 2">DSM 44717</strain>
    </source>
</reference>
<dbReference type="EMBL" id="QGTL01000003">
    <property type="protein sequence ID" value="PWV77832.1"/>
    <property type="molecule type" value="Genomic_DNA"/>
</dbReference>
<accession>A0A317NSA7</accession>
<gene>
    <name evidence="1" type="ORF">DFR69_103432</name>
</gene>
<dbReference type="Proteomes" id="UP000246410">
    <property type="component" value="Unassembled WGS sequence"/>
</dbReference>
<comment type="caution">
    <text evidence="1">The sequence shown here is derived from an EMBL/GenBank/DDBJ whole genome shotgun (WGS) entry which is preliminary data.</text>
</comment>
<dbReference type="AlphaFoldDB" id="A0A317NSA7"/>
<evidence type="ECO:0000313" key="1">
    <source>
        <dbReference type="EMBL" id="PWV77832.1"/>
    </source>
</evidence>
<keyword evidence="2" id="KW-1185">Reference proteome</keyword>
<sequence>MNARLALLAIPAMLGLFLAPVIIPAVLTDNDTSDGLGTVPTVTTSDVAGCAMFCAETPGCSVFCDEPEPGCSMFCDTPEVVAVCAIFCNETEEVR</sequence>
<name>A0A317NSA7_9NOCA</name>
<protein>
    <submittedName>
        <fullName evidence="1">Uncharacterized protein</fullName>
    </submittedName>
</protein>
<organism evidence="1 2">
    <name type="scientific">Nocardia neocaledoniensis</name>
    <dbReference type="NCBI Taxonomy" id="236511"/>
    <lineage>
        <taxon>Bacteria</taxon>
        <taxon>Bacillati</taxon>
        <taxon>Actinomycetota</taxon>
        <taxon>Actinomycetes</taxon>
        <taxon>Mycobacteriales</taxon>
        <taxon>Nocardiaceae</taxon>
        <taxon>Nocardia</taxon>
    </lineage>
</organism>
<proteinExistence type="predicted"/>
<evidence type="ECO:0000313" key="2">
    <source>
        <dbReference type="Proteomes" id="UP000246410"/>
    </source>
</evidence>